<keyword evidence="2" id="KW-1185">Reference proteome</keyword>
<evidence type="ECO:0000313" key="1">
    <source>
        <dbReference type="EMBL" id="PSK01939.1"/>
    </source>
</evidence>
<sequence length="129" mass="14676">MSNLLQKYLAKANEAVEHVTTTVIIDGDEWSVRKLNLLDSRACLKMAEKDGDFDALKYSDARIVKATEHAFPWNDKELLKAYKAKDKYDLPARLFKNNPEGYKALLGAVEELSKDTPETEEEAIEELKN</sequence>
<dbReference type="RefSeq" id="WP_106836803.1">
    <property type="nucleotide sequence ID" value="NZ_JARMEW010000051.1"/>
</dbReference>
<dbReference type="Proteomes" id="UP000241645">
    <property type="component" value="Unassembled WGS sequence"/>
</dbReference>
<dbReference type="InterPro" id="IPR014986">
    <property type="entry name" value="XkdN-like"/>
</dbReference>
<comment type="caution">
    <text evidence="1">The sequence shown here is derived from an EMBL/GenBank/DDBJ whole genome shotgun (WGS) entry which is preliminary data.</text>
</comment>
<dbReference type="InterPro" id="IPR038559">
    <property type="entry name" value="XkdN-like_sf"/>
</dbReference>
<reference evidence="1 2" key="1">
    <citation type="submission" date="2018-03" db="EMBL/GenBank/DDBJ databases">
        <title>Brevisbacillus phylogenomics.</title>
        <authorList>
            <person name="Dunlap C."/>
        </authorList>
    </citation>
    <scope>NUCLEOTIDE SEQUENCE [LARGE SCALE GENOMIC DNA]</scope>
    <source>
        <strain evidence="1 2">NRRL B-41110</strain>
    </source>
</reference>
<protein>
    <recommendedName>
        <fullName evidence="3">Phage XkdN-like protein</fullName>
    </recommendedName>
</protein>
<dbReference type="Gene3D" id="3.30.2220.30">
    <property type="match status" value="1"/>
</dbReference>
<name>A0ABX5FFW5_9BACL</name>
<accession>A0ABX5FFW5</accession>
<dbReference type="EMBL" id="PXZO01000073">
    <property type="protein sequence ID" value="PSK01939.1"/>
    <property type="molecule type" value="Genomic_DNA"/>
</dbReference>
<organism evidence="1 2">
    <name type="scientific">Brevibacillus porteri</name>
    <dbReference type="NCBI Taxonomy" id="2126350"/>
    <lineage>
        <taxon>Bacteria</taxon>
        <taxon>Bacillati</taxon>
        <taxon>Bacillota</taxon>
        <taxon>Bacilli</taxon>
        <taxon>Bacillales</taxon>
        <taxon>Paenibacillaceae</taxon>
        <taxon>Brevibacillus</taxon>
    </lineage>
</organism>
<dbReference type="Pfam" id="PF08890">
    <property type="entry name" value="Phage_TAC_5"/>
    <property type="match status" value="1"/>
</dbReference>
<evidence type="ECO:0008006" key="3">
    <source>
        <dbReference type="Google" id="ProtNLM"/>
    </source>
</evidence>
<gene>
    <name evidence="1" type="ORF">C7R92_31015</name>
</gene>
<proteinExistence type="predicted"/>
<dbReference type="GeneID" id="95754499"/>
<evidence type="ECO:0000313" key="2">
    <source>
        <dbReference type="Proteomes" id="UP000241645"/>
    </source>
</evidence>